<sequence length="280" mass="30198">MLIRILNKKQICIFIIIHFIFFECIENKKENFDTLAALLFLIQSQQQTSDLRPCKDRFAIDQAGVYNAKEIISAPANIGIGFQDSNCVVDGVLGLGNFNGSLDVFTLDNNGAGASLILGWNGKKVQNTIGADFIVFENPFLQGGNANSVFLEPIIVEVGNDQTNWCGWNPSYAGGGTFSNDPANWSRFAGLKYVDYNQITNSMSSASLFNIGGGDGFDLGDLNFGNSGTGCNAALKNEILNNGFLYIKLTSAKVILTFLPIPGSNANPDIDGVIAKQLSL</sequence>
<dbReference type="AlphaFoldDB" id="M6CJ46"/>
<accession>M6CJ46</accession>
<reference evidence="1 2" key="1">
    <citation type="submission" date="2013-01" db="EMBL/GenBank/DDBJ databases">
        <authorList>
            <person name="Harkins D.M."/>
            <person name="Durkin A.S."/>
            <person name="Brinkac L.M."/>
            <person name="Haft D.H."/>
            <person name="Selengut J.D."/>
            <person name="Sanka R."/>
            <person name="DePew J."/>
            <person name="Purushe J."/>
            <person name="Galloway R.L."/>
            <person name="Vinetz J.M."/>
            <person name="Sutton G.G."/>
            <person name="Nierman W.C."/>
            <person name="Fouts D.E."/>
        </authorList>
    </citation>
    <scope>NUCLEOTIDE SEQUENCE [LARGE SCALE GENOMIC DNA]</scope>
    <source>
        <strain evidence="1 2">79601</strain>
    </source>
</reference>
<evidence type="ECO:0000313" key="1">
    <source>
        <dbReference type="EMBL" id="EMJ90651.1"/>
    </source>
</evidence>
<organism evidence="1 2">
    <name type="scientific">Leptospira alstonii serovar Sichuan str. 79601</name>
    <dbReference type="NCBI Taxonomy" id="1218565"/>
    <lineage>
        <taxon>Bacteria</taxon>
        <taxon>Pseudomonadati</taxon>
        <taxon>Spirochaetota</taxon>
        <taxon>Spirochaetia</taxon>
        <taxon>Leptospirales</taxon>
        <taxon>Leptospiraceae</taxon>
        <taxon>Leptospira</taxon>
    </lineage>
</organism>
<dbReference type="NCBIfam" id="NF033170">
    <property type="entry name" value="lipo_LIC13355"/>
    <property type="match status" value="1"/>
</dbReference>
<evidence type="ECO:0000313" key="2">
    <source>
        <dbReference type="Proteomes" id="UP000011988"/>
    </source>
</evidence>
<dbReference type="EMBL" id="ANIK01000122">
    <property type="protein sequence ID" value="EMJ90651.1"/>
    <property type="molecule type" value="Genomic_DNA"/>
</dbReference>
<proteinExistence type="predicted"/>
<dbReference type="RefSeq" id="WP_020775315.1">
    <property type="nucleotide sequence ID" value="NZ_ANIK01000122.1"/>
</dbReference>
<dbReference type="PATRIC" id="fig|1218565.3.peg.4506"/>
<comment type="caution">
    <text evidence="1">The sequence shown here is derived from an EMBL/GenBank/DDBJ whole genome shotgun (WGS) entry which is preliminary data.</text>
</comment>
<gene>
    <name evidence="1" type="ORF">LEP1GSC194_1059</name>
</gene>
<name>M6CJ46_9LEPT</name>
<evidence type="ECO:0008006" key="3">
    <source>
        <dbReference type="Google" id="ProtNLM"/>
    </source>
</evidence>
<dbReference type="OrthoDB" id="344566at2"/>
<protein>
    <recommendedName>
        <fullName evidence="3">Lipoprotein</fullName>
    </recommendedName>
</protein>
<dbReference type="Proteomes" id="UP000011988">
    <property type="component" value="Unassembled WGS sequence"/>
</dbReference>